<dbReference type="Pfam" id="PF25000">
    <property type="entry name" value="DUF7779"/>
    <property type="match status" value="1"/>
</dbReference>
<evidence type="ECO:0000313" key="4">
    <source>
        <dbReference type="Proteomes" id="UP000295578"/>
    </source>
</evidence>
<feature type="compositionally biased region" description="Low complexity" evidence="1">
    <location>
        <begin position="535"/>
        <end position="547"/>
    </location>
</feature>
<dbReference type="PANTHER" id="PTHR46082">
    <property type="entry name" value="ATP/GTP-BINDING PROTEIN-RELATED"/>
    <property type="match status" value="1"/>
</dbReference>
<evidence type="ECO:0000259" key="2">
    <source>
        <dbReference type="Pfam" id="PF25000"/>
    </source>
</evidence>
<dbReference type="NCBIfam" id="NF041121">
    <property type="entry name" value="SAV_2336_NTERM"/>
    <property type="match status" value="1"/>
</dbReference>
<dbReference type="Proteomes" id="UP000295578">
    <property type="component" value="Unassembled WGS sequence"/>
</dbReference>
<sequence>MIGRFVEALQALDPQPSAEEMADALWLADWFRTHEGPNHLAMDGSHEPGGGGLAGPAPPPVPPPEPAAAPDRPPAQPHPVEAGVYLAGQEMPTTAFPVRMPAMPAISRTLPLSRALRPLRTTVPSPTQRHLDENATAQRIAETGVCEPVMVPAQERRHDLALVADFGPSMVVWRQMVDELRQLLHQLGAFRDMRTWYLDSGAHRLSLRTGSAFGVGAERDPDELVDPTNRRLILVVSDCIGAAWQDGRAAALLDRWGRAGTVAIVQPLPQRLWWRTAAAIEPVRFGASGPAVANERLTVTRAPLQMADDRPQGIAIPVVELSERWLRSWAGMVARGGRDIMGAAVFTGRPVQSPPPAETVADAMSPETRVKQFRASSSPAAFKLATYLAAAPLRLPVMRLVQRAMLPASTSADLAEVFLSGLLRMVGRPSGGAEEEIAYEFHDGVREILLQGLRRREVQQVLRAVWGVVRDRIGSSMDFPALLTALRRGEAPLPPEMPFAQVAAQALVGLGGPYRQMAKQLTSGRPAPGAIPDTGAADGAAVAPSAGMPDTTASAEPAPVPRRWLPGRYPDFVGRDRLLTAIQAALGDGMAALLPRSESTMGGEGKSNLALEYAYRHADDYDLVWWISAEQTTSARAALALLARQLDIPMSDNIKETVDGVLRTLRSGRPYGRWLLIYDNAQDPDEVLRLTPRSVDGPGPRPGPGHHVLVTSRDRGWERYASVVDVDVFERPESIALLRRLVPRLSEAEADLLSERVGDLPLAVRQAAAWQAVTDGTVADYLRLFDRRLTDIASAASSGDDFPETLAAGVSLNLDLLQEGNPVAWALLELWAVFGPEPVSCMLLAAGGSAGLPAPLAELLADEARLRDAMRAIARFSLARFDDESTTLQVHRLVRAILNDRLGEDGRQRVQACVHAILAAATPGDEPEVESTWELRSQIAPHVVPSGVFEADGSGIRHVGIDQAKYLYQSGDFEGSRRLAEIALGRWLDRYGPDDEDVLDISRVLANALRGLGDNRAAAELSEENLTRTRRKFGADHLQTLFAAAGFSADLRFRGDFRRAYDVDLDASRRMRQLFGDDGSNTHLAATNLAVDMRILGEFQEAHNIDMEVLRRQTEAGHAYRQRFRTTHHLARDLYELGRYEAAHDMQAESLANLRPILGPNHSLVLQAKMSHAGTLHKLGRFQEAHRLATETFAAHVRRFGAHHPNTLASRVCLALATSAIGRPDEALPLIDDALDGYRTVMGEQHPFVDVCAIDRAVVLRRLAEVYAAQEADHAALSSLGAGTLGPDHYYALCATVGLANDYYLLGELEAAEKLLSGVRGKMIGSLGDRHPYSLAVTLNLGRARAAMGGDTRDTAAALPSLARELGRDHPVVRAAERGEMLECSIEPTAL</sequence>
<dbReference type="PANTHER" id="PTHR46082:SF6">
    <property type="entry name" value="AAA+ ATPASE DOMAIN-CONTAINING PROTEIN-RELATED"/>
    <property type="match status" value="1"/>
</dbReference>
<dbReference type="InterPro" id="IPR027417">
    <property type="entry name" value="P-loop_NTPase"/>
</dbReference>
<dbReference type="InterPro" id="IPR053137">
    <property type="entry name" value="NLR-like"/>
</dbReference>
<dbReference type="NCBIfam" id="NF040586">
    <property type="entry name" value="FxSxx_TPR"/>
    <property type="match status" value="1"/>
</dbReference>
<protein>
    <submittedName>
        <fullName evidence="3">Tetratricopeptide repeat protein</fullName>
    </submittedName>
</protein>
<comment type="caution">
    <text evidence="3">The sequence shown here is derived from an EMBL/GenBank/DDBJ whole genome shotgun (WGS) entry which is preliminary data.</text>
</comment>
<dbReference type="Gene3D" id="1.25.40.10">
    <property type="entry name" value="Tetratricopeptide repeat domain"/>
    <property type="match status" value="2"/>
</dbReference>
<reference evidence="3 4" key="1">
    <citation type="submission" date="2019-03" db="EMBL/GenBank/DDBJ databases">
        <title>Draft genome sequences of novel Actinobacteria.</title>
        <authorList>
            <person name="Sahin N."/>
            <person name="Ay H."/>
            <person name="Saygin H."/>
        </authorList>
    </citation>
    <scope>NUCLEOTIDE SEQUENCE [LARGE SCALE GENOMIC DNA]</scope>
    <source>
        <strain evidence="3 4">DSM 45941</strain>
    </source>
</reference>
<dbReference type="SUPFAM" id="SSF48452">
    <property type="entry name" value="TPR-like"/>
    <property type="match status" value="2"/>
</dbReference>
<accession>A0A4V2YQW5</accession>
<dbReference type="OrthoDB" id="580767at2"/>
<dbReference type="Gene3D" id="3.40.50.300">
    <property type="entry name" value="P-loop containing nucleotide triphosphate hydrolases"/>
    <property type="match status" value="1"/>
</dbReference>
<organism evidence="3 4">
    <name type="scientific">Actinomadura darangshiensis</name>
    <dbReference type="NCBI Taxonomy" id="705336"/>
    <lineage>
        <taxon>Bacteria</taxon>
        <taxon>Bacillati</taxon>
        <taxon>Actinomycetota</taxon>
        <taxon>Actinomycetes</taxon>
        <taxon>Streptosporangiales</taxon>
        <taxon>Thermomonosporaceae</taxon>
        <taxon>Actinomadura</taxon>
    </lineage>
</organism>
<dbReference type="InterPro" id="IPR056681">
    <property type="entry name" value="DUF7779"/>
</dbReference>
<evidence type="ECO:0000313" key="3">
    <source>
        <dbReference type="EMBL" id="TDD63737.1"/>
    </source>
</evidence>
<evidence type="ECO:0000256" key="1">
    <source>
        <dbReference type="SAM" id="MobiDB-lite"/>
    </source>
</evidence>
<feature type="domain" description="DUF7779" evidence="2">
    <location>
        <begin position="821"/>
        <end position="905"/>
    </location>
</feature>
<proteinExistence type="predicted"/>
<dbReference type="InterPro" id="IPR011990">
    <property type="entry name" value="TPR-like_helical_dom_sf"/>
</dbReference>
<dbReference type="EMBL" id="SMKY01000393">
    <property type="protein sequence ID" value="TDD63737.1"/>
    <property type="molecule type" value="Genomic_DNA"/>
</dbReference>
<dbReference type="Pfam" id="PF13424">
    <property type="entry name" value="TPR_12"/>
    <property type="match status" value="1"/>
</dbReference>
<feature type="region of interest" description="Disordered" evidence="1">
    <location>
        <begin position="37"/>
        <end position="80"/>
    </location>
</feature>
<feature type="region of interest" description="Disordered" evidence="1">
    <location>
        <begin position="522"/>
        <end position="562"/>
    </location>
</feature>
<keyword evidence="4" id="KW-1185">Reference proteome</keyword>
<name>A0A4V2YQW5_9ACTN</name>
<dbReference type="SUPFAM" id="SSF52540">
    <property type="entry name" value="P-loop containing nucleoside triphosphate hydrolases"/>
    <property type="match status" value="1"/>
</dbReference>
<gene>
    <name evidence="3" type="ORF">E1293_42525</name>
</gene>
<dbReference type="InterPro" id="IPR047738">
    <property type="entry name" value="SAV_2336-like_N"/>
</dbReference>
<feature type="compositionally biased region" description="Pro residues" evidence="1">
    <location>
        <begin position="56"/>
        <end position="77"/>
    </location>
</feature>
<dbReference type="Pfam" id="PF13374">
    <property type="entry name" value="TPR_10"/>
    <property type="match status" value="2"/>
</dbReference>
<dbReference type="RefSeq" id="WP_132205103.1">
    <property type="nucleotide sequence ID" value="NZ_SMKY01000393.1"/>
</dbReference>